<dbReference type="EMBL" id="SNVJ01000025">
    <property type="protein sequence ID" value="MXP65680.1"/>
    <property type="molecule type" value="Genomic_DNA"/>
</dbReference>
<evidence type="ECO:0000256" key="1">
    <source>
        <dbReference type="SAM" id="Phobius"/>
    </source>
</evidence>
<dbReference type="Proteomes" id="UP000460715">
    <property type="component" value="Unassembled WGS sequence"/>
</dbReference>
<protein>
    <submittedName>
        <fullName evidence="2">DUF2842 domain-containing protein</fullName>
    </submittedName>
</protein>
<accession>A0A845BHW8</accession>
<gene>
    <name evidence="2" type="ORF">E0493_20220</name>
</gene>
<dbReference type="AlphaFoldDB" id="A0A845BHW8"/>
<dbReference type="InterPro" id="IPR021265">
    <property type="entry name" value="DUF2842"/>
</dbReference>
<reference evidence="2 3" key="1">
    <citation type="submission" date="2019-03" db="EMBL/GenBank/DDBJ databases">
        <title>Roseomonas sp. a novel Roseomonas species isolated from Sea whip Gorgonian.</title>
        <authorList>
            <person name="Li F."/>
            <person name="Pan X."/>
            <person name="Huang S."/>
            <person name="Li Z."/>
            <person name="Meng B."/>
        </authorList>
    </citation>
    <scope>NUCLEOTIDE SEQUENCE [LARGE SCALE GENOMIC DNA]</scope>
    <source>
        <strain evidence="2 3">M0104</strain>
    </source>
</reference>
<evidence type="ECO:0000313" key="3">
    <source>
        <dbReference type="Proteomes" id="UP000460715"/>
    </source>
</evidence>
<keyword evidence="1" id="KW-0812">Transmembrane</keyword>
<organism evidence="2 3">
    <name type="scientific">Teichococcus coralli</name>
    <dbReference type="NCBI Taxonomy" id="2545983"/>
    <lineage>
        <taxon>Bacteria</taxon>
        <taxon>Pseudomonadati</taxon>
        <taxon>Pseudomonadota</taxon>
        <taxon>Alphaproteobacteria</taxon>
        <taxon>Acetobacterales</taxon>
        <taxon>Roseomonadaceae</taxon>
        <taxon>Roseomonas</taxon>
    </lineage>
</organism>
<proteinExistence type="predicted"/>
<keyword evidence="1" id="KW-0472">Membrane</keyword>
<name>A0A845BHW8_9PROT</name>
<dbReference type="RefSeq" id="WP_160939087.1">
    <property type="nucleotide sequence ID" value="NZ_SNVJ01000025.1"/>
</dbReference>
<dbReference type="OrthoDB" id="7283648at2"/>
<keyword evidence="3" id="KW-1185">Reference proteome</keyword>
<keyword evidence="1" id="KW-1133">Transmembrane helix</keyword>
<comment type="caution">
    <text evidence="2">The sequence shown here is derived from an EMBL/GenBank/DDBJ whole genome shotgun (WGS) entry which is preliminary data.</text>
</comment>
<dbReference type="Pfam" id="PF11003">
    <property type="entry name" value="DUF2842"/>
    <property type="match status" value="1"/>
</dbReference>
<evidence type="ECO:0000313" key="2">
    <source>
        <dbReference type="EMBL" id="MXP65680.1"/>
    </source>
</evidence>
<feature type="transmembrane region" description="Helical" evidence="1">
    <location>
        <begin position="41"/>
        <end position="60"/>
    </location>
</feature>
<sequence>MSRILIACLAGFFGLLAYLAVVLWAGDHVQQWHWALQVPFYLAAGFAWVFPVRSLMFWAARRPR</sequence>